<evidence type="ECO:0000313" key="1">
    <source>
        <dbReference type="EMBL" id="ESK52211.1"/>
    </source>
</evidence>
<proteinExistence type="predicted"/>
<dbReference type="EMBL" id="AYEU01000003">
    <property type="protein sequence ID" value="ESK52211.1"/>
    <property type="molecule type" value="Genomic_DNA"/>
</dbReference>
<dbReference type="GO" id="GO:0033897">
    <property type="term" value="F:ribonuclease T2 activity"/>
    <property type="evidence" value="ECO:0007669"/>
    <property type="project" value="InterPro"/>
</dbReference>
<dbReference type="RefSeq" id="WP_004899419.1">
    <property type="nucleotide sequence ID" value="NZ_BBTI01000003.1"/>
</dbReference>
<dbReference type="PATRIC" id="fig|1341683.3.peg.349"/>
<dbReference type="InterPro" id="IPR036430">
    <property type="entry name" value="RNase_T2-like_sf"/>
</dbReference>
<dbReference type="HOGENOM" id="CLU_1243133_0_0_6"/>
<evidence type="ECO:0000313" key="2">
    <source>
        <dbReference type="Proteomes" id="UP000018418"/>
    </source>
</evidence>
<dbReference type="AlphaFoldDB" id="V2UUB7"/>
<reference evidence="1 2" key="1">
    <citation type="submission" date="2013-10" db="EMBL/GenBank/DDBJ databases">
        <title>The Genome Sequence of Acinetobacter brisouii CIP 110357.</title>
        <authorList>
            <consortium name="The Broad Institute Genomics Platform"/>
            <consortium name="The Broad Institute Genome Sequencing Center for Infectious Disease"/>
            <person name="Cerqueira G."/>
            <person name="Feldgarden M."/>
            <person name="Courvalin P."/>
            <person name="Grillot-Courvalin C."/>
            <person name="Clermont D."/>
            <person name="Rocha E."/>
            <person name="Yoon E.-J."/>
            <person name="Nemec A."/>
            <person name="Young S.K."/>
            <person name="Zeng Q."/>
            <person name="Gargeya S."/>
            <person name="Fitzgerald M."/>
            <person name="Abouelleil A."/>
            <person name="Alvarado L."/>
            <person name="Berlin A.M."/>
            <person name="Chapman S.B."/>
            <person name="Gainer-Dewar J."/>
            <person name="Goldberg J."/>
            <person name="Gnerre S."/>
            <person name="Griggs A."/>
            <person name="Gujja S."/>
            <person name="Hansen M."/>
            <person name="Howarth C."/>
            <person name="Imamovic A."/>
            <person name="Ireland A."/>
            <person name="Larimer J."/>
            <person name="McCowan C."/>
            <person name="Murphy C."/>
            <person name="Pearson M."/>
            <person name="Poon T.W."/>
            <person name="Priest M."/>
            <person name="Roberts A."/>
            <person name="Saif S."/>
            <person name="Shea T."/>
            <person name="Sykes S."/>
            <person name="Wortman J."/>
            <person name="Nusbaum C."/>
            <person name="Birren B."/>
        </authorList>
    </citation>
    <scope>NUCLEOTIDE SEQUENCE [LARGE SCALE GENOMIC DNA]</scope>
    <source>
        <strain evidence="1 2">CIP 110357</strain>
    </source>
</reference>
<keyword evidence="2" id="KW-1185">Reference proteome</keyword>
<accession>V2UUB7</accession>
<organism evidence="1 2">
    <name type="scientific">Acinetobacter brisouii CIP 110357</name>
    <dbReference type="NCBI Taxonomy" id="1341683"/>
    <lineage>
        <taxon>Bacteria</taxon>
        <taxon>Pseudomonadati</taxon>
        <taxon>Pseudomonadota</taxon>
        <taxon>Gammaproteobacteria</taxon>
        <taxon>Moraxellales</taxon>
        <taxon>Moraxellaceae</taxon>
        <taxon>Acinetobacter</taxon>
    </lineage>
</organism>
<dbReference type="GO" id="GO:0003723">
    <property type="term" value="F:RNA binding"/>
    <property type="evidence" value="ECO:0007669"/>
    <property type="project" value="InterPro"/>
</dbReference>
<sequence>MAKQGCLEHSASLIVSLLIAIGFLVIFSSAHAQPNQSPSRGYILHVQMTPAVCALDPNRKKQRKCLEGYALTVAGLVPEGRYTGCETTSSAILPPLQAKVVARIIPDEVSRIQLWHSVGDCMSMSAVQYFRTIINYAQRLKIPAVLTDASSHTIQRQTLLAQFLKLNSGLPADGIEFSCQNNHGTTLLTHVSVCYNSNGSYKSCTSHELSNCPKNFTIQGTY</sequence>
<dbReference type="STRING" id="396323.VH98_00040"/>
<comment type="caution">
    <text evidence="1">The sequence shown here is derived from an EMBL/GenBank/DDBJ whole genome shotgun (WGS) entry which is preliminary data.</text>
</comment>
<dbReference type="OrthoDB" id="6656643at2"/>
<dbReference type="Proteomes" id="UP000018418">
    <property type="component" value="Unassembled WGS sequence"/>
</dbReference>
<name>V2UUB7_9GAMM</name>
<gene>
    <name evidence="1" type="ORF">P255_00357</name>
</gene>
<protein>
    <submittedName>
        <fullName evidence="1">Uncharacterized protein</fullName>
    </submittedName>
</protein>
<dbReference type="Gene3D" id="3.90.730.10">
    <property type="entry name" value="Ribonuclease T2-like"/>
    <property type="match status" value="1"/>
</dbReference>
<dbReference type="SUPFAM" id="SSF55895">
    <property type="entry name" value="Ribonuclease Rh-like"/>
    <property type="match status" value="1"/>
</dbReference>